<protein>
    <submittedName>
        <fullName evidence="3">Uncharacterized protein</fullName>
    </submittedName>
</protein>
<accession>A0AA38PA99</accession>
<feature type="signal peptide" evidence="2">
    <location>
        <begin position="1"/>
        <end position="39"/>
    </location>
</feature>
<evidence type="ECO:0000256" key="2">
    <source>
        <dbReference type="SAM" id="SignalP"/>
    </source>
</evidence>
<comment type="caution">
    <text evidence="3">The sequence shown here is derived from an EMBL/GenBank/DDBJ whole genome shotgun (WGS) entry which is preliminary data.</text>
</comment>
<dbReference type="AlphaFoldDB" id="A0AA38PA99"/>
<evidence type="ECO:0000256" key="1">
    <source>
        <dbReference type="SAM" id="MobiDB-lite"/>
    </source>
</evidence>
<dbReference type="Proteomes" id="UP001163846">
    <property type="component" value="Unassembled WGS sequence"/>
</dbReference>
<dbReference type="EMBL" id="MU806150">
    <property type="protein sequence ID" value="KAJ3839051.1"/>
    <property type="molecule type" value="Genomic_DNA"/>
</dbReference>
<gene>
    <name evidence="3" type="ORF">F5878DRAFT_617783</name>
</gene>
<name>A0AA38PA99_9AGAR</name>
<feature type="compositionally biased region" description="Basic and acidic residues" evidence="1">
    <location>
        <begin position="133"/>
        <end position="153"/>
    </location>
</feature>
<evidence type="ECO:0000313" key="3">
    <source>
        <dbReference type="EMBL" id="KAJ3839051.1"/>
    </source>
</evidence>
<keyword evidence="4" id="KW-1185">Reference proteome</keyword>
<feature type="region of interest" description="Disordered" evidence="1">
    <location>
        <begin position="133"/>
        <end position="156"/>
    </location>
</feature>
<evidence type="ECO:0000313" key="4">
    <source>
        <dbReference type="Proteomes" id="UP001163846"/>
    </source>
</evidence>
<keyword evidence="2" id="KW-0732">Signal</keyword>
<feature type="region of interest" description="Disordered" evidence="1">
    <location>
        <begin position="374"/>
        <end position="397"/>
    </location>
</feature>
<feature type="chain" id="PRO_5041442289" evidence="2">
    <location>
        <begin position="40"/>
        <end position="397"/>
    </location>
</feature>
<organism evidence="3 4">
    <name type="scientific">Lentinula raphanica</name>
    <dbReference type="NCBI Taxonomy" id="153919"/>
    <lineage>
        <taxon>Eukaryota</taxon>
        <taxon>Fungi</taxon>
        <taxon>Dikarya</taxon>
        <taxon>Basidiomycota</taxon>
        <taxon>Agaricomycotina</taxon>
        <taxon>Agaricomycetes</taxon>
        <taxon>Agaricomycetidae</taxon>
        <taxon>Agaricales</taxon>
        <taxon>Marasmiineae</taxon>
        <taxon>Omphalotaceae</taxon>
        <taxon>Lentinula</taxon>
    </lineage>
</organism>
<reference evidence="3" key="1">
    <citation type="submission" date="2022-08" db="EMBL/GenBank/DDBJ databases">
        <authorList>
            <consortium name="DOE Joint Genome Institute"/>
            <person name="Min B."/>
            <person name="Riley R."/>
            <person name="Sierra-Patev S."/>
            <person name="Naranjo-Ortiz M."/>
            <person name="Looney B."/>
            <person name="Konkel Z."/>
            <person name="Slot J.C."/>
            <person name="Sakamoto Y."/>
            <person name="Steenwyk J.L."/>
            <person name="Rokas A."/>
            <person name="Carro J."/>
            <person name="Camarero S."/>
            <person name="Ferreira P."/>
            <person name="Molpeceres G."/>
            <person name="Ruiz-Duenas F.J."/>
            <person name="Serrano A."/>
            <person name="Henrissat B."/>
            <person name="Drula E."/>
            <person name="Hughes K.W."/>
            <person name="Mata J.L."/>
            <person name="Ishikawa N.K."/>
            <person name="Vargas-Isla R."/>
            <person name="Ushijima S."/>
            <person name="Smith C.A."/>
            <person name="Ahrendt S."/>
            <person name="Andreopoulos W."/>
            <person name="He G."/>
            <person name="Labutti K."/>
            <person name="Lipzen A."/>
            <person name="Ng V."/>
            <person name="Sandor L."/>
            <person name="Barry K."/>
            <person name="Martinez A.T."/>
            <person name="Xiao Y."/>
            <person name="Gibbons J.G."/>
            <person name="Terashima K."/>
            <person name="Hibbett D.S."/>
            <person name="Grigoriev I.V."/>
        </authorList>
    </citation>
    <scope>NUCLEOTIDE SEQUENCE</scope>
    <source>
        <strain evidence="3">TFB9207</strain>
    </source>
</reference>
<proteinExistence type="predicted"/>
<feature type="compositionally biased region" description="Basic and acidic residues" evidence="1">
    <location>
        <begin position="386"/>
        <end position="397"/>
    </location>
</feature>
<sequence length="397" mass="45225">MLSFIILPSLGRRFQRAPRSSLRVLIALLTVTHFLSVDSDVIAAPLVSRAPPPPIENPVVLHPLYAEDGSLSVYLTVGSDKFCIQDDCEQLPTWSPSQLSLGYAQFADDKEREGVMKKTDNVGKVKVVKKPEGANEVEGKGKEAETETEKGDGEGTMTSWEYVGRIMTTLYLGPTFQPLLEVSSVTDGEKVMDKMDRMQECVQTSIQETQETWDTCREKEEEVITYEIHLLEYHYIDRSNDKTGGVCLRIGPDADDYYLNRRGIDGYSPPRAPLRIGYVSFTKTRIPDLRSYLKEEMPTQNIETWVQELKGQLEDVHWHKTANSRYLHRWAYLHKLMNVLSKTSSGLSQPPQIITKKTWKIWMSKMGKGVRALEAKSVRNQVAKQRQRERPRPNESS</sequence>